<proteinExistence type="predicted"/>
<protein>
    <recommendedName>
        <fullName evidence="2">WLM domain-containing protein</fullName>
    </recommendedName>
</protein>
<accession>A0A167CGW1</accession>
<dbReference type="OrthoDB" id="49605at2759"/>
<dbReference type="GeneID" id="30036635"/>
<name>A0A167CGW1_9ASCO</name>
<dbReference type="RefSeq" id="XP_018734153.1">
    <property type="nucleotide sequence ID" value="XM_018881572.1"/>
</dbReference>
<dbReference type="KEGG" id="slb:AWJ20_4497"/>
<reference evidence="3 4" key="1">
    <citation type="submission" date="2016-02" db="EMBL/GenBank/DDBJ databases">
        <title>Complete genome sequence and transcriptome regulation of the pentose utilising yeast Sugiyamaella lignohabitans.</title>
        <authorList>
            <person name="Bellasio M."/>
            <person name="Peymann A."/>
            <person name="Valli M."/>
            <person name="Sipitzky M."/>
            <person name="Graf A."/>
            <person name="Sauer M."/>
            <person name="Marx H."/>
            <person name="Mattanovich D."/>
        </authorList>
    </citation>
    <scope>NUCLEOTIDE SEQUENCE [LARGE SCALE GENOMIC DNA]</scope>
    <source>
        <strain evidence="3 4">CBS 10342</strain>
    </source>
</reference>
<dbReference type="EMBL" id="CP014500">
    <property type="protein sequence ID" value="ANB11676.1"/>
    <property type="molecule type" value="Genomic_DNA"/>
</dbReference>
<dbReference type="Proteomes" id="UP000189580">
    <property type="component" value="Chromosome c"/>
</dbReference>
<organism evidence="3 4">
    <name type="scientific">Sugiyamaella lignohabitans</name>
    <dbReference type="NCBI Taxonomy" id="796027"/>
    <lineage>
        <taxon>Eukaryota</taxon>
        <taxon>Fungi</taxon>
        <taxon>Dikarya</taxon>
        <taxon>Ascomycota</taxon>
        <taxon>Saccharomycotina</taxon>
        <taxon>Dipodascomycetes</taxon>
        <taxon>Dipodascales</taxon>
        <taxon>Trichomonascaceae</taxon>
        <taxon>Sugiyamaella</taxon>
    </lineage>
</organism>
<dbReference type="Gene3D" id="3.10.20.90">
    <property type="entry name" value="Phosphatidylinositol 3-kinase Catalytic Subunit, Chain A, domain 1"/>
    <property type="match status" value="1"/>
</dbReference>
<dbReference type="AlphaFoldDB" id="A0A167CGW1"/>
<gene>
    <name evidence="3" type="ORF">AWJ20_4497</name>
</gene>
<evidence type="ECO:0000259" key="2">
    <source>
        <dbReference type="PROSITE" id="PS51397"/>
    </source>
</evidence>
<feature type="region of interest" description="Disordered" evidence="1">
    <location>
        <begin position="290"/>
        <end position="380"/>
    </location>
</feature>
<dbReference type="PANTHER" id="PTHR47795:SF1">
    <property type="entry name" value="DNA-DEPENDENT METALLOPROTEASE WSS1 HOMOLOG 2"/>
    <property type="match status" value="1"/>
</dbReference>
<evidence type="ECO:0000256" key="1">
    <source>
        <dbReference type="SAM" id="MobiDB-lite"/>
    </source>
</evidence>
<dbReference type="PROSITE" id="PS51397">
    <property type="entry name" value="WLM"/>
    <property type="match status" value="1"/>
</dbReference>
<feature type="compositionally biased region" description="Polar residues" evidence="1">
    <location>
        <begin position="290"/>
        <end position="306"/>
    </location>
</feature>
<evidence type="ECO:0000313" key="3">
    <source>
        <dbReference type="EMBL" id="ANB11676.1"/>
    </source>
</evidence>
<evidence type="ECO:0000313" key="4">
    <source>
        <dbReference type="Proteomes" id="UP000189580"/>
    </source>
</evidence>
<feature type="compositionally biased region" description="Basic and acidic residues" evidence="1">
    <location>
        <begin position="360"/>
        <end position="380"/>
    </location>
</feature>
<dbReference type="GO" id="GO:0070628">
    <property type="term" value="F:proteasome binding"/>
    <property type="evidence" value="ECO:0007669"/>
    <property type="project" value="TreeGrafter"/>
</dbReference>
<feature type="compositionally biased region" description="Low complexity" evidence="1">
    <location>
        <begin position="310"/>
        <end position="343"/>
    </location>
</feature>
<keyword evidence="4" id="KW-1185">Reference proteome</keyword>
<dbReference type="InterPro" id="IPR013536">
    <property type="entry name" value="WLM_dom"/>
</dbReference>
<dbReference type="PANTHER" id="PTHR47795">
    <property type="entry name" value="UBIQUITIN AND WLM DOMAIN-CONTAINING METALLOPROTEASE SPCC1442.07C"/>
    <property type="match status" value="1"/>
</dbReference>
<feature type="domain" description="WLM" evidence="2">
    <location>
        <begin position="123"/>
        <end position="368"/>
    </location>
</feature>
<dbReference type="Pfam" id="PF08325">
    <property type="entry name" value="WLM"/>
    <property type="match status" value="1"/>
</dbReference>
<sequence>MTVLTISFKGESRELNIDDALPYSEFLQEIEKETQIPAEFVKLITAGLGVIKADKLANGGATPISKVFHTEQSRKKIILMGTPINKMEELQETEAAKAREHARYLQRSQNLRRLARRPARTQSAVPSSTYTFHKIEPLAGLPHPEKARAYLERLRDDRGIRAIMEKYKWSVGVLSELDPASSTSHQSRLLGLNTGMGQMIQLRIRTDDYQGFCNYKEVRKVLCHELTHNVHSEHDRKFWDLCKILEREAVDLDPFGHSGRQLGPDIYDGPGFGADLDELLAVDEGGLIGSTQRLGTLEPPSTSTSHSRSKPTSTITSSPTSTSTATTTNSSPLVPSTTTESTPTSPPTDEDDSVQARIRRAAEERRRHNKQTHEESQAGN</sequence>